<evidence type="ECO:0000313" key="2">
    <source>
        <dbReference type="EMBL" id="MCD1653416.1"/>
    </source>
</evidence>
<dbReference type="EMBL" id="JAINWA010000001">
    <property type="protein sequence ID" value="MCD1653416.1"/>
    <property type="molecule type" value="Genomic_DNA"/>
</dbReference>
<organism evidence="2 3">
    <name type="scientific">Teretinema zuelzerae</name>
    <dbReference type="NCBI Taxonomy" id="156"/>
    <lineage>
        <taxon>Bacteria</taxon>
        <taxon>Pseudomonadati</taxon>
        <taxon>Spirochaetota</taxon>
        <taxon>Spirochaetia</taxon>
        <taxon>Spirochaetales</taxon>
        <taxon>Treponemataceae</taxon>
        <taxon>Teretinema</taxon>
    </lineage>
</organism>
<dbReference type="AlphaFoldDB" id="A0AAE3EFJ5"/>
<dbReference type="Proteomes" id="UP001198163">
    <property type="component" value="Unassembled WGS sequence"/>
</dbReference>
<dbReference type="RefSeq" id="WP_230752380.1">
    <property type="nucleotide sequence ID" value="NZ_JAINWA010000001.1"/>
</dbReference>
<sequence length="1025" mass="106540">MKKFGTILAVTAIVASLFISCSQDGDSGSSSSTTLSPNQVSVVVTGLVKDFKGDLITSASVGFSDGDTASVAVGSRALKSSSVNSSGQFELEVINSAFDNGKMTIVVKKDGYLPYVRQITIPTFAAVTNDTYTIILNGNAYVYPINVTSKVKEVSVDTDSDDTDPVVYVSYDTTVGGFECGYDMGAITMYPLNGRAQGRILVVRDLDDGTAGAVPPPEGSKVAFRFKNGTFTTGLTETIVYALTDATGNFTFSDSVVAPNTSANPLPVFFADTDDADTTYATVSIQSATSGGASDASGMAYLVISKNFNNLEYLQVGPTLVANSYNNFGTIYAEIDNRARVTGWTPQTTVDGSVVPMNPLTATSTPAPITLTFSKALDATTVSTYGVSFTATNWSTRAASVTLAADGLSAEIVPVASFPKGATVNLDITDWAATDGSALINPDIDFVVQGGIRLTDCSWLDDSMTPAYVPYTTTSYSVTFDQVPVRYNASLTSLYNVTDGASVPATIALDATARTLTATPTVALEAGNVYEIRYSVSSGITGDPDAAYSGTAPDGFNVAQMRFTYAPDYMLYLTNSNLWATGSTYTTVVSNAEFAITGNPSITFNRAVQTSPAPVFELRYGAGPTIVPVTATTTDNLTFTFDPVTDLIEGTVYTLAYTVYGSADGIISVTDTVAFTTASTPKLVLTASSLYLAGVPTTTLDPATTSFTLTFDRAVNQSATGDFAADYTLTQGANEIDLAVAYNAAGTVVTLTPGAALKAGTAYSLAYTVFHATGFSVGNSTTGTIAFTTAKNAALAAPTLALDTLHKTVTDGRSAYDNGEGAFYLTVAKNADADAFAFQYKLDDDNFWQDIAAVNAVMSGENATVAYYTVTPGVLIVSGETIQIRAKATAADRFDSLWSTALSFVDGVAPLNGDVLLNAAAVPADGIVDIAIGANAGNPLAARYTYTVTIGGENMLASLSGTPSAGGSASLVQTADNEYTLYVIVGANVTADITGTLSITLTDAAGNIVDMDPLTAGNQALRLNL</sequence>
<dbReference type="Gene3D" id="2.60.40.1220">
    <property type="match status" value="2"/>
</dbReference>
<gene>
    <name evidence="2" type="ORF">K7J14_01720</name>
</gene>
<evidence type="ECO:0000256" key="1">
    <source>
        <dbReference type="ARBA" id="ARBA00022729"/>
    </source>
</evidence>
<accession>A0AAE3EFJ5</accession>
<keyword evidence="1" id="KW-0732">Signal</keyword>
<dbReference type="PROSITE" id="PS51257">
    <property type="entry name" value="PROKAR_LIPOPROTEIN"/>
    <property type="match status" value="1"/>
</dbReference>
<proteinExistence type="predicted"/>
<name>A0AAE3EFJ5_9SPIR</name>
<keyword evidence="3" id="KW-1185">Reference proteome</keyword>
<reference evidence="2" key="1">
    <citation type="submission" date="2021-08" db="EMBL/GenBank/DDBJ databases">
        <title>Comparative analyses of Brucepasteria parasyntrophica and Teretinema zuelzerae.</title>
        <authorList>
            <person name="Song Y."/>
            <person name="Brune A."/>
        </authorList>
    </citation>
    <scope>NUCLEOTIDE SEQUENCE</scope>
    <source>
        <strain evidence="2">DSM 1903</strain>
    </source>
</reference>
<comment type="caution">
    <text evidence="2">The sequence shown here is derived from an EMBL/GenBank/DDBJ whole genome shotgun (WGS) entry which is preliminary data.</text>
</comment>
<evidence type="ECO:0000313" key="3">
    <source>
        <dbReference type="Proteomes" id="UP001198163"/>
    </source>
</evidence>
<protein>
    <submittedName>
        <fullName evidence="2">Uncharacterized protein</fullName>
    </submittedName>
</protein>
<dbReference type="InterPro" id="IPR014755">
    <property type="entry name" value="Cu-Rt/internalin_Ig-like"/>
</dbReference>